<reference evidence="2" key="1">
    <citation type="submission" date="2018-03" db="EMBL/GenBank/DDBJ databases">
        <title>The relapsing fever spirochete Borrelia turicatae persists in the highly oxidative environment of its soft-bodied tick vector.</title>
        <authorList>
            <person name="Bourret T.J."/>
            <person name="Boyle W.K."/>
            <person name="Valenzuela J.G."/>
            <person name="Oliveira F."/>
            <person name="Lopez J.E."/>
        </authorList>
    </citation>
    <scope>NUCLEOTIDE SEQUENCE</scope>
    <source>
        <strain evidence="2">Kansas strain/isolate</strain>
        <tissue evidence="2">Salivary glands</tissue>
    </source>
</reference>
<accession>A0A2R5LA61</accession>
<dbReference type="AlphaFoldDB" id="A0A2R5LA61"/>
<proteinExistence type="predicted"/>
<evidence type="ECO:0000256" key="1">
    <source>
        <dbReference type="SAM" id="SignalP"/>
    </source>
</evidence>
<feature type="chain" id="PRO_5015325484" evidence="1">
    <location>
        <begin position="25"/>
        <end position="87"/>
    </location>
</feature>
<protein>
    <submittedName>
        <fullName evidence="2">Putative secreted protein</fullName>
    </submittedName>
</protein>
<sequence length="87" mass="9695">MTCPKHQVCVFLLVLANLVMFASAKATKGTCLQETCRSGDDCGENCICGGTRGQQQYCVYFDPDEYQDSGFNETDLDQYTPRPKDSH</sequence>
<name>A0A2R5LA61_9ACAR</name>
<keyword evidence="1" id="KW-0732">Signal</keyword>
<feature type="signal peptide" evidence="1">
    <location>
        <begin position="1"/>
        <end position="24"/>
    </location>
</feature>
<evidence type="ECO:0000313" key="2">
    <source>
        <dbReference type="EMBL" id="MBY06391.1"/>
    </source>
</evidence>
<dbReference type="EMBL" id="GGLE01002265">
    <property type="protein sequence ID" value="MBY06391.1"/>
    <property type="molecule type" value="Transcribed_RNA"/>
</dbReference>
<organism evidence="2">
    <name type="scientific">Ornithodoros turicata</name>
    <dbReference type="NCBI Taxonomy" id="34597"/>
    <lineage>
        <taxon>Eukaryota</taxon>
        <taxon>Metazoa</taxon>
        <taxon>Ecdysozoa</taxon>
        <taxon>Arthropoda</taxon>
        <taxon>Chelicerata</taxon>
        <taxon>Arachnida</taxon>
        <taxon>Acari</taxon>
        <taxon>Parasitiformes</taxon>
        <taxon>Ixodida</taxon>
        <taxon>Ixodoidea</taxon>
        <taxon>Argasidae</taxon>
        <taxon>Ornithodorinae</taxon>
        <taxon>Ornithodoros</taxon>
    </lineage>
</organism>